<name>A0A2T4JM36_9RHOB</name>
<evidence type="ECO:0000313" key="2">
    <source>
        <dbReference type="EMBL" id="PTE18969.1"/>
    </source>
</evidence>
<dbReference type="InterPro" id="IPR016181">
    <property type="entry name" value="Acyl_CoA_acyltransferase"/>
</dbReference>
<evidence type="ECO:0000313" key="3">
    <source>
        <dbReference type="Proteomes" id="UP000241899"/>
    </source>
</evidence>
<keyword evidence="2" id="KW-0808">Transferase</keyword>
<dbReference type="PANTHER" id="PTHR36174:SF1">
    <property type="entry name" value="LIPID II:GLYCINE GLYCYLTRANSFERASE"/>
    <property type="match status" value="1"/>
</dbReference>
<dbReference type="OrthoDB" id="341858at2"/>
<dbReference type="Pfam" id="PF13480">
    <property type="entry name" value="Acetyltransf_6"/>
    <property type="match status" value="1"/>
</dbReference>
<organism evidence="2 3">
    <name type="scientific">Phaeovulum veldkampii DSM 11550</name>
    <dbReference type="NCBI Taxonomy" id="1185920"/>
    <lineage>
        <taxon>Bacteria</taxon>
        <taxon>Pseudomonadati</taxon>
        <taxon>Pseudomonadota</taxon>
        <taxon>Alphaproteobacteria</taxon>
        <taxon>Rhodobacterales</taxon>
        <taxon>Paracoccaceae</taxon>
        <taxon>Phaeovulum</taxon>
    </lineage>
</organism>
<dbReference type="GO" id="GO:0016740">
    <property type="term" value="F:transferase activity"/>
    <property type="evidence" value="ECO:0007669"/>
    <property type="project" value="UniProtKB-KW"/>
</dbReference>
<sequence length="316" mass="33393">MDPVELRPSLMNAAAWTAALAGHAAAMQQHWAYGAAAEALGRRVLRCEVWQGGARLGLVQMLERGPRAAPLRLILRGPVWTGPPPPARIQRATLRVLGRGATLATPEQPVAGAGLIPLITPRHIARLDLTPPPAVLRAGLWGKWRNRLVVAEAAGVTVRQEEGQPRDYRWLLAAEAAQRRARGYRALPAGFVSVWAAAGGGLRLFTARDTPGGGPPLAAMLFLIHGDGATYQIGWTGAEGRAAKAHNLILWQALLALRAEGVRSLDLGDLNSEAAPGLVRFKLGCGAVPVALGATCLVIPSVTLSRCGRGTQSPED</sequence>
<dbReference type="Gene3D" id="3.40.630.30">
    <property type="match status" value="1"/>
</dbReference>
<dbReference type="InterPro" id="IPR050644">
    <property type="entry name" value="PG_Glycine_Bridge_Synth"/>
</dbReference>
<feature type="domain" description="BioF2-like acetyltransferase" evidence="1">
    <location>
        <begin position="151"/>
        <end position="269"/>
    </location>
</feature>
<proteinExistence type="predicted"/>
<keyword evidence="3" id="KW-1185">Reference proteome</keyword>
<dbReference type="InterPro" id="IPR038740">
    <property type="entry name" value="BioF2-like_GNAT_dom"/>
</dbReference>
<dbReference type="PANTHER" id="PTHR36174">
    <property type="entry name" value="LIPID II:GLYCINE GLYCYLTRANSFERASE"/>
    <property type="match status" value="1"/>
</dbReference>
<comment type="caution">
    <text evidence="2">The sequence shown here is derived from an EMBL/GenBank/DDBJ whole genome shotgun (WGS) entry which is preliminary data.</text>
</comment>
<dbReference type="EMBL" id="PZKF01000003">
    <property type="protein sequence ID" value="PTE18969.1"/>
    <property type="molecule type" value="Genomic_DNA"/>
</dbReference>
<dbReference type="AlphaFoldDB" id="A0A2T4JM36"/>
<protein>
    <submittedName>
        <fullName evidence="2">GNAT family N-acetyltransferase</fullName>
    </submittedName>
</protein>
<reference evidence="2 3" key="1">
    <citation type="submission" date="2018-03" db="EMBL/GenBank/DDBJ databases">
        <title>Rhodobacter veldkampii.</title>
        <authorList>
            <person name="Meyer T.E."/>
            <person name="Miller S."/>
            <person name="Lodha T."/>
            <person name="Gandham S."/>
            <person name="Chintalapati S."/>
            <person name="Chintalapati V.R."/>
        </authorList>
    </citation>
    <scope>NUCLEOTIDE SEQUENCE [LARGE SCALE GENOMIC DNA]</scope>
    <source>
        <strain evidence="2 3">DSM 11550</strain>
    </source>
</reference>
<evidence type="ECO:0000259" key="1">
    <source>
        <dbReference type="Pfam" id="PF13480"/>
    </source>
</evidence>
<dbReference type="SUPFAM" id="SSF55729">
    <property type="entry name" value="Acyl-CoA N-acyltransferases (Nat)"/>
    <property type="match status" value="1"/>
</dbReference>
<gene>
    <name evidence="2" type="ORF">C5F46_02085</name>
</gene>
<accession>A0A2T4JM36</accession>
<dbReference type="RefSeq" id="WP_107323707.1">
    <property type="nucleotide sequence ID" value="NZ_PZKF01000003.1"/>
</dbReference>
<dbReference type="Proteomes" id="UP000241899">
    <property type="component" value="Unassembled WGS sequence"/>
</dbReference>